<protein>
    <submittedName>
        <fullName evidence="1">Uncharacterized protein</fullName>
    </submittedName>
</protein>
<evidence type="ECO:0000313" key="2">
    <source>
        <dbReference type="Proteomes" id="UP001162992"/>
    </source>
</evidence>
<organism evidence="1 2">
    <name type="scientific">Diphasiastrum complanatum</name>
    <name type="common">Issler's clubmoss</name>
    <name type="synonym">Lycopodium complanatum</name>
    <dbReference type="NCBI Taxonomy" id="34168"/>
    <lineage>
        <taxon>Eukaryota</taxon>
        <taxon>Viridiplantae</taxon>
        <taxon>Streptophyta</taxon>
        <taxon>Embryophyta</taxon>
        <taxon>Tracheophyta</taxon>
        <taxon>Lycopodiopsida</taxon>
        <taxon>Lycopodiales</taxon>
        <taxon>Lycopodiaceae</taxon>
        <taxon>Lycopodioideae</taxon>
        <taxon>Diphasiastrum</taxon>
    </lineage>
</organism>
<accession>A0ACC2DL02</accession>
<name>A0ACC2DL02_DIPCM</name>
<evidence type="ECO:0000313" key="1">
    <source>
        <dbReference type="EMBL" id="KAJ7554968.1"/>
    </source>
</evidence>
<dbReference type="EMBL" id="CM055096">
    <property type="protein sequence ID" value="KAJ7554968.1"/>
    <property type="molecule type" value="Genomic_DNA"/>
</dbReference>
<keyword evidence="2" id="KW-1185">Reference proteome</keyword>
<gene>
    <name evidence="1" type="ORF">O6H91_05G017800</name>
</gene>
<dbReference type="Proteomes" id="UP001162992">
    <property type="component" value="Chromosome 5"/>
</dbReference>
<proteinExistence type="predicted"/>
<comment type="caution">
    <text evidence="1">The sequence shown here is derived from an EMBL/GenBank/DDBJ whole genome shotgun (WGS) entry which is preliminary data.</text>
</comment>
<sequence length="1116" mass="120965">MSLLVYFHFLANSPLFSLFDYLLHAMASAISSLCTPTNGIANRRAPSPYHSFNSALPSPVSNYSSRIAPAITRSMTADIGSLAHNRSCQRYHGNVFFCNSAGSKTIVETEPETEVQIVSSVKAVLFDMDGVLCDSEVPSRQAAVDLFQELGVSVLAEDFIPFMGTGEANFLGGVAHKYGIQEFDASLAKKRFFEIYTEKYAKPGTRFGYPGALELILKCKEAGLKLAVASSADRIKVTANLAAAGFPESIFDAIISADAFERLKPAPDVFLAAARALDVSPSECVVIEDALAGVQAAHAAEMRCIAVTTTLSEEELTKAGPSIIRKDIGHISYNDIITQGKVSQLKATGKVQNCDIEDEANIGVMNVVQSSQETEPTSVGTIATRRDILKLGSLALGVASFAVALSRWKAMSYSSPKALLNAIFGASKPVIANRTQITGIDRVGEFKRYISELEDSGGGQVVPEFQSRLEWLNTTPLRLKRDLQGKVVLLDFWTYCCINCMHVLPDLGYLERKYKSQAFTVIGVHSAKFDNEKDLNAIRNAVLRYDITHPVVNDGDMILWRQLGVSSWPTFALVSPKGKLVAMLAGEGHRQDLDYLVKAALEYYGEKQLLNSSPIPELLERDKDFRLLKSPLSFPGKLTTDLANRRLFISDSNHHRIVVTDLDGNFIQQVGGDAGEGLRDGEFESAAFNRPQGLAYNPLKNVLYVADTENHALREIDFVHEKVRTLAGNGEKGADYKGGKQGSSQVLNSPWDVCFQPASGIVYIAMAGQHQIWQHNTADGITKAFSGDGYERNLNGKRGSDSSYSQPSGISIAPDMTEMYIADSESSSIRSVDLMTSGSRLLAGGDPTFADNLFQFGDKDGIGSNAQFQHPLGVLSASDGMIYITDSYNHKVKVMDPSSKSVNTIAGNGKAGFADGFGLVSRFSEPAGLAQGLEGTLYVADTNNSIIRVLSLAEGGRAKVRTLELKGVQPPHQNSVAFPRRLKRRPTPDTEIVRLDPVAASKGKLQLSISLPPGFHFTTGATSNFEADVNPDDSLVVEPVSGAIESEGHATIHFARSSNVGSANLRLLCKVYYCQQDEVCLYKALAFDVPFISPAEEKSKDISLAFTISPRAVKGL</sequence>
<reference evidence="2" key="1">
    <citation type="journal article" date="2024" name="Proc. Natl. Acad. Sci. U.S.A.">
        <title>Extraordinary preservation of gene collinearity over three hundred million years revealed in homosporous lycophytes.</title>
        <authorList>
            <person name="Li C."/>
            <person name="Wickell D."/>
            <person name="Kuo L.Y."/>
            <person name="Chen X."/>
            <person name="Nie B."/>
            <person name="Liao X."/>
            <person name="Peng D."/>
            <person name="Ji J."/>
            <person name="Jenkins J."/>
            <person name="Williams M."/>
            <person name="Shu S."/>
            <person name="Plott C."/>
            <person name="Barry K."/>
            <person name="Rajasekar S."/>
            <person name="Grimwood J."/>
            <person name="Han X."/>
            <person name="Sun S."/>
            <person name="Hou Z."/>
            <person name="He W."/>
            <person name="Dai G."/>
            <person name="Sun C."/>
            <person name="Schmutz J."/>
            <person name="Leebens-Mack J.H."/>
            <person name="Li F.W."/>
            <person name="Wang L."/>
        </authorList>
    </citation>
    <scope>NUCLEOTIDE SEQUENCE [LARGE SCALE GENOMIC DNA]</scope>
    <source>
        <strain evidence="2">cv. PW_Plant_1</strain>
    </source>
</reference>